<evidence type="ECO:0000256" key="1">
    <source>
        <dbReference type="SAM" id="SignalP"/>
    </source>
</evidence>
<name>A0AAJ0CZI1_9HYPO</name>
<sequence length="111" mass="11444">MKFSASIIAIATAFFATAEACQCHKGTGLDTGATFDCCYSAGGKPTGDQCPAGTISERLSDFASCCRSRGAYSDCNCSQGCNKALDAMRESKGEAGLTDAEVQAVIAQYSV</sequence>
<comment type="caution">
    <text evidence="2">The sequence shown here is derived from an EMBL/GenBank/DDBJ whole genome shotgun (WGS) entry which is preliminary data.</text>
</comment>
<accession>A0AAJ0CZI1</accession>
<keyword evidence="3" id="KW-1185">Reference proteome</keyword>
<evidence type="ECO:0000313" key="2">
    <source>
        <dbReference type="EMBL" id="KAK2616959.1"/>
    </source>
</evidence>
<keyword evidence="1" id="KW-0732">Signal</keyword>
<evidence type="ECO:0000313" key="3">
    <source>
        <dbReference type="Proteomes" id="UP001251528"/>
    </source>
</evidence>
<dbReference type="EMBL" id="JASWJB010000001">
    <property type="protein sequence ID" value="KAK2616959.1"/>
    <property type="molecule type" value="Genomic_DNA"/>
</dbReference>
<feature type="signal peptide" evidence="1">
    <location>
        <begin position="1"/>
        <end position="20"/>
    </location>
</feature>
<dbReference type="AlphaFoldDB" id="A0AAJ0CZI1"/>
<proteinExistence type="predicted"/>
<dbReference type="Proteomes" id="UP001251528">
    <property type="component" value="Unassembled WGS sequence"/>
</dbReference>
<protein>
    <submittedName>
        <fullName evidence="2">Uncharacterized protein</fullName>
    </submittedName>
</protein>
<reference evidence="2" key="1">
    <citation type="submission" date="2023-06" db="EMBL/GenBank/DDBJ databases">
        <title>Conoideocrella luteorostrata (Hypocreales: Clavicipitaceae), a potential biocontrol fungus for elongate hemlock scale in United States Christmas tree production areas.</title>
        <authorList>
            <person name="Barrett H."/>
            <person name="Lovett B."/>
            <person name="Macias A.M."/>
            <person name="Stajich J.E."/>
            <person name="Kasson M.T."/>
        </authorList>
    </citation>
    <scope>NUCLEOTIDE SEQUENCE</scope>
    <source>
        <strain evidence="2">ARSEF 14590</strain>
    </source>
</reference>
<gene>
    <name evidence="2" type="ORF">QQS21_000048</name>
</gene>
<feature type="chain" id="PRO_5042488986" evidence="1">
    <location>
        <begin position="21"/>
        <end position="111"/>
    </location>
</feature>
<organism evidence="2 3">
    <name type="scientific">Conoideocrella luteorostrata</name>
    <dbReference type="NCBI Taxonomy" id="1105319"/>
    <lineage>
        <taxon>Eukaryota</taxon>
        <taxon>Fungi</taxon>
        <taxon>Dikarya</taxon>
        <taxon>Ascomycota</taxon>
        <taxon>Pezizomycotina</taxon>
        <taxon>Sordariomycetes</taxon>
        <taxon>Hypocreomycetidae</taxon>
        <taxon>Hypocreales</taxon>
        <taxon>Clavicipitaceae</taxon>
        <taxon>Conoideocrella</taxon>
    </lineage>
</organism>